<name>A0ABX8QJS8_PSECO</name>
<evidence type="ECO:0008006" key="4">
    <source>
        <dbReference type="Google" id="ProtNLM"/>
    </source>
</evidence>
<gene>
    <name evidence="2" type="ORF">KSS97_12170</name>
</gene>
<reference evidence="2 3" key="1">
    <citation type="journal article" date="2021" name="Microorganisms">
        <title>The Ever-Expanding Pseudomonas Genus: Description of 43 New Species and Partition of the Pseudomonas putida Group.</title>
        <authorList>
            <person name="Girard L."/>
            <person name="Lood C."/>
            <person name="Hofte M."/>
            <person name="Vandamme P."/>
            <person name="Rokni-Zadeh H."/>
            <person name="van Noort V."/>
            <person name="Lavigne R."/>
            <person name="De Mot R."/>
        </authorList>
    </citation>
    <scope>NUCLEOTIDE SEQUENCE [LARGE SCALE GENOMIC DNA]</scope>
    <source>
        <strain evidence="2 3">SWRI17</strain>
    </source>
</reference>
<keyword evidence="1" id="KW-0175">Coiled coil</keyword>
<evidence type="ECO:0000313" key="2">
    <source>
        <dbReference type="EMBL" id="QXI55650.1"/>
    </source>
</evidence>
<protein>
    <recommendedName>
        <fullName evidence="4">DUF5636 domain-containing protein</fullName>
    </recommendedName>
</protein>
<feature type="coiled-coil region" evidence="1">
    <location>
        <begin position="307"/>
        <end position="334"/>
    </location>
</feature>
<accession>A0ABX8QJS8</accession>
<proteinExistence type="predicted"/>
<organism evidence="2 3">
    <name type="scientific">Pseudomonas canavaninivorans</name>
    <dbReference type="NCBI Taxonomy" id="2842348"/>
    <lineage>
        <taxon>Bacteria</taxon>
        <taxon>Pseudomonadati</taxon>
        <taxon>Pseudomonadota</taxon>
        <taxon>Gammaproteobacteria</taxon>
        <taxon>Pseudomonadales</taxon>
        <taxon>Pseudomonadaceae</taxon>
        <taxon>Pseudomonas</taxon>
    </lineage>
</organism>
<evidence type="ECO:0000313" key="3">
    <source>
        <dbReference type="Proteomes" id="UP000824066"/>
    </source>
</evidence>
<sequence>MANTVFANAAEAEVSLRANNFRFTKFANGERKTAPAPLDDALFYTAYSHIAAFLCNDLHFQTSLTEVSAKIWEHYRRLTPMTPNKFTRAMGLVAAQYGFQYHEGLRNDTSERGLPIAVRLIGGDRFLGQLLRASLFWKDSMDGRHGEHTHSLQWLAIANGLLGTVAEIPRLYSYTADYRAPSQSDKPGKPSLFLWQWLADCFPTDLNGYATEKFINDETLESQSYRAPQVISDYLFGKHPRTEQPIPGHFVSNYLFHRYRNREWLQTKEQFNAASGENETVITKWFTGSIQTDAKASAPAHRWGPAYKNDARLVRNAAAEIDKLKEKKPQAINSFFHGKSGKLWFG</sequence>
<dbReference type="EMBL" id="CP077080">
    <property type="protein sequence ID" value="QXI55650.1"/>
    <property type="molecule type" value="Genomic_DNA"/>
</dbReference>
<keyword evidence="3" id="KW-1185">Reference proteome</keyword>
<dbReference type="Proteomes" id="UP000824066">
    <property type="component" value="Chromosome"/>
</dbReference>
<evidence type="ECO:0000256" key="1">
    <source>
        <dbReference type="SAM" id="Coils"/>
    </source>
</evidence>
<dbReference type="RefSeq" id="WP_217861737.1">
    <property type="nucleotide sequence ID" value="NZ_CP077080.1"/>
</dbReference>